<dbReference type="EMBL" id="CP032627">
    <property type="protein sequence ID" value="AYF99858.1"/>
    <property type="molecule type" value="Genomic_DNA"/>
</dbReference>
<keyword evidence="3 5" id="KW-0067">ATP-binding</keyword>
<dbReference type="InterPro" id="IPR003593">
    <property type="entry name" value="AAA+_ATPase"/>
</dbReference>
<dbReference type="InterPro" id="IPR003439">
    <property type="entry name" value="ABC_transporter-like_ATP-bd"/>
</dbReference>
<dbReference type="Gene3D" id="3.40.50.300">
    <property type="entry name" value="P-loop containing nucleotide triphosphate hydrolases"/>
    <property type="match status" value="1"/>
</dbReference>
<keyword evidence="1" id="KW-0813">Transport</keyword>
<evidence type="ECO:0000256" key="1">
    <source>
        <dbReference type="ARBA" id="ARBA00022448"/>
    </source>
</evidence>
<feature type="domain" description="ABC transporter" evidence="4">
    <location>
        <begin position="3"/>
        <end position="218"/>
    </location>
</feature>
<dbReference type="InterPro" id="IPR027417">
    <property type="entry name" value="P-loop_NTPase"/>
</dbReference>
<dbReference type="PROSITE" id="PS50893">
    <property type="entry name" value="ABC_TRANSPORTER_2"/>
    <property type="match status" value="1"/>
</dbReference>
<keyword evidence="2" id="KW-0547">Nucleotide-binding</keyword>
<reference evidence="5 6" key="1">
    <citation type="submission" date="2018-09" db="EMBL/GenBank/DDBJ databases">
        <title>Genome sequencing of strain 1JSPR-7.</title>
        <authorList>
            <person name="Heo J."/>
            <person name="Kim S.-J."/>
            <person name="Kwon S.-W."/>
        </authorList>
    </citation>
    <scope>NUCLEOTIDE SEQUENCE [LARGE SCALE GENOMIC DNA]</scope>
    <source>
        <strain evidence="5 6">1JSPR-7</strain>
    </source>
</reference>
<dbReference type="PANTHER" id="PTHR42939">
    <property type="entry name" value="ABC TRANSPORTER ATP-BINDING PROTEIN ALBC-RELATED"/>
    <property type="match status" value="1"/>
</dbReference>
<evidence type="ECO:0000313" key="6">
    <source>
        <dbReference type="Proteomes" id="UP000269374"/>
    </source>
</evidence>
<dbReference type="AlphaFoldDB" id="A0A387BE28"/>
<evidence type="ECO:0000313" key="5">
    <source>
        <dbReference type="EMBL" id="AYF99858.1"/>
    </source>
</evidence>
<dbReference type="Proteomes" id="UP000269374">
    <property type="component" value="Chromosome"/>
</dbReference>
<keyword evidence="6" id="KW-1185">Reference proteome</keyword>
<protein>
    <submittedName>
        <fullName evidence="5">ATP-binding cassette domain-containing protein</fullName>
    </submittedName>
</protein>
<dbReference type="KEGG" id="lact:D7I46_01420"/>
<dbReference type="SUPFAM" id="SSF52540">
    <property type="entry name" value="P-loop containing nucleoside triphosphate hydrolases"/>
    <property type="match status" value="1"/>
</dbReference>
<name>A0A387BE28_9LACT</name>
<dbReference type="OrthoDB" id="9804819at2"/>
<accession>A0A387BE28</accession>
<dbReference type="SMART" id="SM00382">
    <property type="entry name" value="AAA"/>
    <property type="match status" value="1"/>
</dbReference>
<proteinExistence type="predicted"/>
<dbReference type="InterPro" id="IPR051782">
    <property type="entry name" value="ABC_Transporter_VariousFunc"/>
</dbReference>
<evidence type="ECO:0000256" key="2">
    <source>
        <dbReference type="ARBA" id="ARBA00022741"/>
    </source>
</evidence>
<dbReference type="GO" id="GO:0005524">
    <property type="term" value="F:ATP binding"/>
    <property type="evidence" value="ECO:0007669"/>
    <property type="project" value="UniProtKB-KW"/>
</dbReference>
<dbReference type="Pfam" id="PF00005">
    <property type="entry name" value="ABC_tran"/>
    <property type="match status" value="1"/>
</dbReference>
<sequence>MELGVIDLALKFNEQVIFKHANVSFESGKISFVMAPNGTGKTTLIKLLTGLLKVDKGVIANSVQNFDCFVLFDKLSLYGNLTGLENIKLFTEFKIHQRKIEKIALSYFSKKVLNKKVKNYSLGEGKKLSLIIWELLKPQITIMDEVTNGLDYETLKTLREKLNDSKMGKIVLLTGHQFEFYEEMIDSLYVIKNNQIVEIINWGERRLADVYEENFATRAVL</sequence>
<evidence type="ECO:0000256" key="3">
    <source>
        <dbReference type="ARBA" id="ARBA00022840"/>
    </source>
</evidence>
<dbReference type="PANTHER" id="PTHR42939:SF1">
    <property type="entry name" value="ABC TRANSPORTER ATP-BINDING PROTEIN ALBC-RELATED"/>
    <property type="match status" value="1"/>
</dbReference>
<evidence type="ECO:0000259" key="4">
    <source>
        <dbReference type="PROSITE" id="PS50893"/>
    </source>
</evidence>
<dbReference type="GO" id="GO:0016887">
    <property type="term" value="F:ATP hydrolysis activity"/>
    <property type="evidence" value="ECO:0007669"/>
    <property type="project" value="InterPro"/>
</dbReference>
<gene>
    <name evidence="5" type="ORF">D7I46_01420</name>
</gene>
<organism evidence="5 6">
    <name type="scientific">Lactococcus allomyrinae</name>
    <dbReference type="NCBI Taxonomy" id="2419773"/>
    <lineage>
        <taxon>Bacteria</taxon>
        <taxon>Bacillati</taxon>
        <taxon>Bacillota</taxon>
        <taxon>Bacilli</taxon>
        <taxon>Lactobacillales</taxon>
        <taxon>Streptococcaceae</taxon>
        <taxon>Lactococcus</taxon>
    </lineage>
</organism>